<keyword evidence="4" id="KW-0998">Cell outer membrane</keyword>
<dbReference type="Proteomes" id="UP000235507">
    <property type="component" value="Unassembled WGS sequence"/>
</dbReference>
<comment type="similarity">
    <text evidence="5">Belongs to the Omp25/RopB family.</text>
</comment>
<gene>
    <name evidence="8" type="ORF">C1D09_016320</name>
</gene>
<dbReference type="GO" id="GO:0009279">
    <property type="term" value="C:cell outer membrane"/>
    <property type="evidence" value="ECO:0007669"/>
    <property type="project" value="UniProtKB-SubCell"/>
</dbReference>
<proteinExistence type="inferred from homology"/>
<keyword evidence="9" id="KW-1185">Reference proteome</keyword>
<feature type="chain" id="PRO_5035774744" evidence="6">
    <location>
        <begin position="21"/>
        <end position="224"/>
    </location>
</feature>
<dbReference type="EMBL" id="PNOT02000193">
    <property type="protein sequence ID" value="TSE09300.1"/>
    <property type="molecule type" value="Genomic_DNA"/>
</dbReference>
<evidence type="ECO:0000256" key="5">
    <source>
        <dbReference type="ARBA" id="ARBA00038306"/>
    </source>
</evidence>
<dbReference type="AlphaFoldDB" id="A0A8T9AQ87"/>
<reference evidence="8" key="1">
    <citation type="submission" date="2019-07" db="EMBL/GenBank/DDBJ databases">
        <title>Mesorhizobum intechiensis sp. nov. isolated from nodules of Lotus tenuis growing in lowlands of the Flooding Pampa, Argentina.</title>
        <authorList>
            <person name="Estrella M.J."/>
            <person name="Torres Tejerizo G.A."/>
            <person name="Cumpa Velazquez L.M."/>
            <person name="Fontana F."/>
            <person name="Hansen L."/>
            <person name="Pistorio M."/>
            <person name="Sannazzaro A.I."/>
        </authorList>
    </citation>
    <scope>NUCLEOTIDE SEQUENCE</scope>
    <source>
        <strain evidence="8">BD68</strain>
    </source>
</reference>
<dbReference type="InterPro" id="IPR051692">
    <property type="entry name" value="OMP-like"/>
</dbReference>
<evidence type="ECO:0000256" key="2">
    <source>
        <dbReference type="ARBA" id="ARBA00022729"/>
    </source>
</evidence>
<organism evidence="8 9">
    <name type="scientific">Mesorhizobium intechi</name>
    <dbReference type="NCBI Taxonomy" id="537601"/>
    <lineage>
        <taxon>Bacteria</taxon>
        <taxon>Pseudomonadati</taxon>
        <taxon>Pseudomonadota</taxon>
        <taxon>Alphaproteobacteria</taxon>
        <taxon>Hyphomicrobiales</taxon>
        <taxon>Phyllobacteriaceae</taxon>
        <taxon>Mesorhizobium</taxon>
    </lineage>
</organism>
<accession>A0A8T9AQ87</accession>
<dbReference type="OrthoDB" id="9815357at2"/>
<evidence type="ECO:0000313" key="8">
    <source>
        <dbReference type="EMBL" id="TSE09300.1"/>
    </source>
</evidence>
<feature type="signal peptide" evidence="6">
    <location>
        <begin position="1"/>
        <end position="20"/>
    </location>
</feature>
<evidence type="ECO:0000256" key="3">
    <source>
        <dbReference type="ARBA" id="ARBA00023136"/>
    </source>
</evidence>
<evidence type="ECO:0000256" key="4">
    <source>
        <dbReference type="ARBA" id="ARBA00023237"/>
    </source>
</evidence>
<feature type="domain" description="Outer membrane protein beta-barrel" evidence="7">
    <location>
        <begin position="17"/>
        <end position="201"/>
    </location>
</feature>
<dbReference type="InterPro" id="IPR027385">
    <property type="entry name" value="Beta-barrel_OMP"/>
</dbReference>
<dbReference type="InterPro" id="IPR011250">
    <property type="entry name" value="OMP/PagP_B-barrel"/>
</dbReference>
<name>A0A8T9AQ87_9HYPH</name>
<dbReference type="SUPFAM" id="SSF56925">
    <property type="entry name" value="OMPA-like"/>
    <property type="match status" value="1"/>
</dbReference>
<dbReference type="PANTHER" id="PTHR34001">
    <property type="entry name" value="BLL7405 PROTEIN"/>
    <property type="match status" value="1"/>
</dbReference>
<dbReference type="PANTHER" id="PTHR34001:SF3">
    <property type="entry name" value="BLL7405 PROTEIN"/>
    <property type="match status" value="1"/>
</dbReference>
<evidence type="ECO:0000256" key="1">
    <source>
        <dbReference type="ARBA" id="ARBA00004442"/>
    </source>
</evidence>
<evidence type="ECO:0000259" key="7">
    <source>
        <dbReference type="Pfam" id="PF13505"/>
    </source>
</evidence>
<comment type="subcellular location">
    <subcellularLocation>
        <location evidence="1">Cell outer membrane</location>
    </subcellularLocation>
</comment>
<protein>
    <submittedName>
        <fullName evidence="8">Porin family protein</fullName>
    </submittedName>
</protein>
<keyword evidence="3" id="KW-0472">Membrane</keyword>
<dbReference type="Pfam" id="PF13505">
    <property type="entry name" value="OMP_b-brl"/>
    <property type="match status" value="1"/>
</dbReference>
<keyword evidence="2 6" id="KW-0732">Signal</keyword>
<sequence length="224" mass="23793">MKLALICSAAFLAASSSVLAADLVEPVAAMPYSWTGFYVGAQVGGAWNDSRWSPASPPGGFDPFNTNGSGVVYGGQIGYNYQINQFVIGIEGDFAGSSVKGDEQCPATPGSVCQTKQDYLGSVRGRLGYAIDRVLIYGDAGVAFSKYKFAETQLLLQSFGGGSRVGWTAGLGVEYAFSDHWTAGAEWNYYDFGSKDGASSLNPAFAINARETENTVVARINYKF</sequence>
<dbReference type="Gene3D" id="2.40.160.20">
    <property type="match status" value="1"/>
</dbReference>
<evidence type="ECO:0000256" key="6">
    <source>
        <dbReference type="SAM" id="SignalP"/>
    </source>
</evidence>
<comment type="caution">
    <text evidence="8">The sequence shown here is derived from an EMBL/GenBank/DDBJ whole genome shotgun (WGS) entry which is preliminary data.</text>
</comment>
<evidence type="ECO:0000313" key="9">
    <source>
        <dbReference type="Proteomes" id="UP000235507"/>
    </source>
</evidence>